<comment type="caution">
    <text evidence="1">The sequence shown here is derived from an EMBL/GenBank/DDBJ whole genome shotgun (WGS) entry which is preliminary data.</text>
</comment>
<protein>
    <submittedName>
        <fullName evidence="1">Uncharacterized protein</fullName>
    </submittedName>
</protein>
<dbReference type="Proteomes" id="UP000549052">
    <property type="component" value="Unassembled WGS sequence"/>
</dbReference>
<gene>
    <name evidence="1" type="ORF">FHW16_005492</name>
</gene>
<proteinExistence type="predicted"/>
<dbReference type="EMBL" id="JACGXN010000016">
    <property type="protein sequence ID" value="MBA8881747.1"/>
    <property type="molecule type" value="Genomic_DNA"/>
</dbReference>
<sequence length="62" mass="7320">MLALIFWICRLIAERPSNTRRLLSEWKHSLRQSWRVKLSIARMPGRTAAMLIRIRSGKNSQN</sequence>
<name>A0A839EZE4_9HYPH</name>
<organism evidence="1 2">
    <name type="scientific">Phyllobacterium myrsinacearum</name>
    <dbReference type="NCBI Taxonomy" id="28101"/>
    <lineage>
        <taxon>Bacteria</taxon>
        <taxon>Pseudomonadati</taxon>
        <taxon>Pseudomonadota</taxon>
        <taxon>Alphaproteobacteria</taxon>
        <taxon>Hyphomicrobiales</taxon>
        <taxon>Phyllobacteriaceae</taxon>
        <taxon>Phyllobacterium</taxon>
    </lineage>
</organism>
<evidence type="ECO:0000313" key="2">
    <source>
        <dbReference type="Proteomes" id="UP000549052"/>
    </source>
</evidence>
<reference evidence="1 2" key="1">
    <citation type="submission" date="2020-07" db="EMBL/GenBank/DDBJ databases">
        <title>Genomic Encyclopedia of Type Strains, Phase IV (KMG-V): Genome sequencing to study the core and pangenomes of soil and plant-associated prokaryotes.</title>
        <authorList>
            <person name="Whitman W."/>
        </authorList>
    </citation>
    <scope>NUCLEOTIDE SEQUENCE [LARGE SCALE GENOMIC DNA]</scope>
    <source>
        <strain evidence="1 2">AN3</strain>
    </source>
</reference>
<dbReference type="AlphaFoldDB" id="A0A839EZE4"/>
<keyword evidence="2" id="KW-1185">Reference proteome</keyword>
<accession>A0A839EZE4</accession>
<evidence type="ECO:0000313" key="1">
    <source>
        <dbReference type="EMBL" id="MBA8881747.1"/>
    </source>
</evidence>